<dbReference type="PANTHER" id="PTHR21937">
    <property type="entry name" value="CCDC66 DOMAIN-CONTAINING PROTEIN"/>
    <property type="match status" value="1"/>
</dbReference>
<name>A0A8J1UWG7_OWEFU</name>
<dbReference type="InterPro" id="IPR031440">
    <property type="entry name" value="DUF4670"/>
</dbReference>
<feature type="compositionally biased region" description="Low complexity" evidence="1">
    <location>
        <begin position="1430"/>
        <end position="1445"/>
    </location>
</feature>
<feature type="compositionally biased region" description="Polar residues" evidence="1">
    <location>
        <begin position="958"/>
        <end position="970"/>
    </location>
</feature>
<feature type="compositionally biased region" description="Low complexity" evidence="1">
    <location>
        <begin position="1368"/>
        <end position="1384"/>
    </location>
</feature>
<accession>A0A8J1UWG7</accession>
<dbReference type="Pfam" id="PF15709">
    <property type="entry name" value="DUF4670"/>
    <property type="match status" value="1"/>
</dbReference>
<dbReference type="EMBL" id="CAIIXF020000007">
    <property type="protein sequence ID" value="CAH1790361.1"/>
    <property type="molecule type" value="Genomic_DNA"/>
</dbReference>
<gene>
    <name evidence="2" type="ORF">OFUS_LOCUS15575</name>
</gene>
<feature type="region of interest" description="Disordered" evidence="1">
    <location>
        <begin position="704"/>
        <end position="970"/>
    </location>
</feature>
<feature type="compositionally biased region" description="Acidic residues" evidence="1">
    <location>
        <begin position="935"/>
        <end position="948"/>
    </location>
</feature>
<sequence length="1826" mass="203918">MSENLSLLSRGVGQIHRIDEDAEKIEVKYEPEDYYNWTDNPDRMFLPPIHIPRVAFQDTTPRSDTSITGGKHFEAHLPKTFTTRKGAMLLFSENLAMKNKSAHRPVRTTSRKRRKNISKSLDDFDVNLNTVGDLTKEILAFGGDQYGDKENDNGVYLGFVHKRRRDPYIRPIRPGYSAKRYLPSLTKSFDDSVLEKLTNKGQVTEQSLFHNNLLIPWLKKRYNPDLTVEPPPYRLMRQWLRSPGNLTGYTFYKTQGDEQLEDGGNLMSLLGDYSERPDTRATLKVAEILPGGSTREVTYASLDNKTKESVITDLLVKSALNHAMKKQQQIFEEGLSRVAESNFNSGQNNPDMSDNTRDQLFSPLPKFSMQEAVKSLFDTPTEKYDGPEPSKKMKGKKIPPHSAKSHEAHGKEWPQTGDKEYMGNIPIASLKDTSSNSSRRSSVDNKFSALSPELSMIPDLDEKMVSREGHFPVLPPIAQAKISNVQFGVGTKPLPEVEVEPPTPQNSSMGFSNKPGGPTRDNTFALMRDKTMALSESPDEEEVVWGGAKYDEAAILKKAEEDAMRQQQQVPEKVSIYSFNDRVKDLGSSTGDLSIGGPSGMHDLDPLPNQKLKTHNTGWRGSNKSLNKSKDAGSVKGSIVLGPGGEAIDIGGHVASPLNASDSVLSAVRQANKLDTESESDDQPDWNVMVTKVEKQVEQVTTAPAAVVRSRKSSLAKSGGPRAKTMPETQNIVSVPSWRNDDDDSPSLQSVEIEVGFDRASSPYSAAKLSSGNEASSGEETDMGGAVTAAIVTRKPSMVPPESVSRVSQIQKPLKEKSMEKPQKELQKEKSKEMTIQKEKSKMKIKEKSRTPKEQIKPNTPQSIKPKTPAIEVDGYEAETEELAPPPPSSLAPSNLDRASIHSKSPHLKPTSSRLPTRSKSRTPKVKTPQGFKDDVDDYFENDIDDEFPTSRVGSEAASESQLGVSQGKVSTISEKVVLERIRHSAKKIAEDVVSKGGKNLEKDALLAADNWLRWHPPRNISRPHSLAEEAMNKWGETDSKSVKSAFAGGLPTHEQYKEVLKESLASALSSTGDKESDIGVDNIEVADEVIDALITKELEPEDIELVKDEESGLNIVRIKSSATEQPPTEYDAQSEAASSHHTEATKSVLSVRSAIKSVQSMVEQSVHSAAQSIHSDARSVHSAGDAESVHSGGSHPSTSSHAASNKTTGSKPKSIAKSGHVYKKPSETGSISSKVPASIPGQRADNADLELDIINYGEGEEEKKSSAAASNEQEEDDDVEEDSDDDSVTDSVIEAAKSLDTATPDAEKTRIDLQPEGASLPADQRSVAKSRVSFRGEPEPEKAESDTDFKSQIEDLVKETGLRVKSVKSAKSAKSVASKGSKGSSKKKEEFVVGKVPDKKELETLYAPVEPPPPPKQEKSKVKEKTIVKPTPAATPAKTPAKTPASKKSKRGKKGKKEQPAPEKIVKEPTKEKIKPEPVKKAPTPPPEAPKEADPPPREEETPSPEFKRELTKELSFVIVRDEYSDDEDAIPKQTLASRRPTINLPPPPSSNFDTDDDTGSETSSNLKNISNKEARAAKRAAAAERRRREVEKRRKEREDQLKKEREEIERKEKMKRDLEEERRMKEEERRLAKEALEAAERREDEEREERQRREEKERERNRRLKEEYERKLEETRRQHLEEEQRRMEALLQKQRDDEVKRREEEMMLYAMAEQERIEYEKKKKLEEERKKKEEEELRIKREEEARLKMEEAMRLAEEMERKKMALEERMKFARGLMVESKGLEHSQDVSRAFVFSYYELLQWLGLDLPEFEKQKKEFDLGGGH</sequence>
<feature type="compositionally biased region" description="Polar residues" evidence="1">
    <location>
        <begin position="762"/>
        <end position="776"/>
    </location>
</feature>
<feature type="region of interest" description="Disordered" evidence="1">
    <location>
        <begin position="1167"/>
        <end position="1351"/>
    </location>
</feature>
<feature type="region of interest" description="Disordered" evidence="1">
    <location>
        <begin position="1120"/>
        <end position="1146"/>
    </location>
</feature>
<dbReference type="PANTHER" id="PTHR21937:SF5">
    <property type="entry name" value="GENE 973-RELATED"/>
    <property type="match status" value="1"/>
</dbReference>
<feature type="compositionally biased region" description="Acidic residues" evidence="1">
    <location>
        <begin position="1273"/>
        <end position="1289"/>
    </location>
</feature>
<feature type="region of interest" description="Disordered" evidence="1">
    <location>
        <begin position="498"/>
        <end position="518"/>
    </location>
</feature>
<reference evidence="2" key="1">
    <citation type="submission" date="2022-03" db="EMBL/GenBank/DDBJ databases">
        <authorList>
            <person name="Martin C."/>
        </authorList>
    </citation>
    <scope>NUCLEOTIDE SEQUENCE</scope>
</reference>
<feature type="region of interest" description="Disordered" evidence="1">
    <location>
        <begin position="602"/>
        <end position="634"/>
    </location>
</feature>
<feature type="compositionally biased region" description="Basic and acidic residues" evidence="1">
    <location>
        <begin position="1572"/>
        <end position="1663"/>
    </location>
</feature>
<evidence type="ECO:0000313" key="2">
    <source>
        <dbReference type="EMBL" id="CAH1790361.1"/>
    </source>
</evidence>
<feature type="compositionally biased region" description="Basic and acidic residues" evidence="1">
    <location>
        <begin position="1458"/>
        <end position="1481"/>
    </location>
</feature>
<feature type="compositionally biased region" description="Basic and acidic residues" evidence="1">
    <location>
        <begin position="404"/>
        <end position="421"/>
    </location>
</feature>
<evidence type="ECO:0000313" key="3">
    <source>
        <dbReference type="Proteomes" id="UP000749559"/>
    </source>
</evidence>
<keyword evidence="3" id="KW-1185">Reference proteome</keyword>
<feature type="compositionally biased region" description="Basic residues" evidence="1">
    <location>
        <begin position="1446"/>
        <end position="1457"/>
    </location>
</feature>
<feature type="compositionally biased region" description="Polar residues" evidence="1">
    <location>
        <begin position="615"/>
        <end position="626"/>
    </location>
</feature>
<comment type="caution">
    <text evidence="2">The sequence shown here is derived from an EMBL/GenBank/DDBJ whole genome shotgun (WGS) entry which is preliminary data.</text>
</comment>
<feature type="region of interest" description="Disordered" evidence="1">
    <location>
        <begin position="377"/>
        <end position="421"/>
    </location>
</feature>
<dbReference type="CDD" id="cd22249">
    <property type="entry name" value="UDM1_RNF168_RNF169-like"/>
    <property type="match status" value="1"/>
</dbReference>
<feature type="compositionally biased region" description="Basic and acidic residues" evidence="1">
    <location>
        <begin position="380"/>
        <end position="391"/>
    </location>
</feature>
<proteinExistence type="predicted"/>
<feature type="compositionally biased region" description="Basic and acidic residues" evidence="1">
    <location>
        <begin position="1417"/>
        <end position="1428"/>
    </location>
</feature>
<dbReference type="Proteomes" id="UP000749559">
    <property type="component" value="Unassembled WGS sequence"/>
</dbReference>
<organism evidence="2 3">
    <name type="scientific">Owenia fusiformis</name>
    <name type="common">Polychaete worm</name>
    <dbReference type="NCBI Taxonomy" id="6347"/>
    <lineage>
        <taxon>Eukaryota</taxon>
        <taxon>Metazoa</taxon>
        <taxon>Spiralia</taxon>
        <taxon>Lophotrochozoa</taxon>
        <taxon>Annelida</taxon>
        <taxon>Polychaeta</taxon>
        <taxon>Sedentaria</taxon>
        <taxon>Canalipalpata</taxon>
        <taxon>Sabellida</taxon>
        <taxon>Oweniida</taxon>
        <taxon>Oweniidae</taxon>
        <taxon>Owenia</taxon>
    </lineage>
</organism>
<protein>
    <submittedName>
        <fullName evidence="2">Uncharacterized protein</fullName>
    </submittedName>
</protein>
<feature type="compositionally biased region" description="Low complexity" evidence="1">
    <location>
        <begin position="1190"/>
        <end position="1205"/>
    </location>
</feature>
<evidence type="ECO:0000256" key="1">
    <source>
        <dbReference type="SAM" id="MobiDB-lite"/>
    </source>
</evidence>
<feature type="region of interest" description="Disordered" evidence="1">
    <location>
        <begin position="1365"/>
        <end position="1663"/>
    </location>
</feature>
<feature type="compositionally biased region" description="Basic and acidic residues" evidence="1">
    <location>
        <begin position="1387"/>
        <end position="1404"/>
    </location>
</feature>
<feature type="compositionally biased region" description="Basic and acidic residues" evidence="1">
    <location>
        <begin position="813"/>
        <end position="856"/>
    </location>
</feature>
<feature type="compositionally biased region" description="Basic and acidic residues" evidence="1">
    <location>
        <begin position="1490"/>
        <end position="1514"/>
    </location>
</feature>
<dbReference type="OrthoDB" id="6162046at2759"/>
<feature type="compositionally biased region" description="Basic and acidic residues" evidence="1">
    <location>
        <begin position="1335"/>
        <end position="1351"/>
    </location>
</feature>